<name>A0ABS2WNH0_9BACL</name>
<evidence type="ECO:0000313" key="1">
    <source>
        <dbReference type="EMBL" id="MBN2911056.1"/>
    </source>
</evidence>
<sequence length="170" mass="19163">MIRKIISILGILLLSGVLINGITMTQHLKRIHSGLEDNLRSIQQLNQVQAAIIDKNGELAHMLRTVQRIDRGLDATIVKTDQTLTLLTTVVDYNADSLRLNDGMLGYSSNSKQKIQAIRSSLQELSPYMQQLDQMLKQLRSTANADRQHMQDILQSTREMNKKTPGVSLR</sequence>
<dbReference type="EMBL" id="JAFHAP010000022">
    <property type="protein sequence ID" value="MBN2911056.1"/>
    <property type="molecule type" value="Genomic_DNA"/>
</dbReference>
<proteinExistence type="predicted"/>
<reference evidence="1" key="1">
    <citation type="journal article" date="2024" name="Int. J. Syst. Evol. Microbiol.">
        <title>Polycladomyces zharkentensis sp. nov., a novel thermophilic cellulose- and starch-degrading member of the Bacillota from a geothermal aquifer in Kazakhstan.</title>
        <authorList>
            <person name="Mashzhan A."/>
            <person name="Kistaubayeva A."/>
            <person name="Javier-Lopez R."/>
            <person name="Bissenova U."/>
            <person name="Bissenbay A."/>
            <person name="Birkeland N.K."/>
        </authorList>
    </citation>
    <scope>NUCLEOTIDE SEQUENCE</scope>
    <source>
        <strain evidence="1">ZKZ2T</strain>
    </source>
</reference>
<dbReference type="Proteomes" id="UP001177120">
    <property type="component" value="Unassembled WGS sequence"/>
</dbReference>
<keyword evidence="2" id="KW-1185">Reference proteome</keyword>
<protein>
    <submittedName>
        <fullName evidence="1">Uncharacterized protein</fullName>
    </submittedName>
</protein>
<organism evidence="1 2">
    <name type="scientific">Polycladomyces zharkentensis</name>
    <dbReference type="NCBI Taxonomy" id="2807616"/>
    <lineage>
        <taxon>Bacteria</taxon>
        <taxon>Bacillati</taxon>
        <taxon>Bacillota</taxon>
        <taxon>Bacilli</taxon>
        <taxon>Bacillales</taxon>
        <taxon>Thermoactinomycetaceae</taxon>
        <taxon>Polycladomyces</taxon>
    </lineage>
</organism>
<gene>
    <name evidence="1" type="ORF">JQC72_16305</name>
</gene>
<comment type="caution">
    <text evidence="1">The sequence shown here is derived from an EMBL/GenBank/DDBJ whole genome shotgun (WGS) entry which is preliminary data.</text>
</comment>
<dbReference type="RefSeq" id="WP_205497547.1">
    <property type="nucleotide sequence ID" value="NZ_JAFHAP010000022.1"/>
</dbReference>
<evidence type="ECO:0000313" key="2">
    <source>
        <dbReference type="Proteomes" id="UP001177120"/>
    </source>
</evidence>
<accession>A0ABS2WNH0</accession>